<evidence type="ECO:0000256" key="2">
    <source>
        <dbReference type="SAM" id="SignalP"/>
    </source>
</evidence>
<evidence type="ECO:0000313" key="4">
    <source>
        <dbReference type="Proteomes" id="UP000077115"/>
    </source>
</evidence>
<reference evidence="3 4" key="1">
    <citation type="submission" date="2006-10" db="EMBL/GenBank/DDBJ databases">
        <title>The Genome Sequence of Batrachochytrium dendrobatidis JEL423.</title>
        <authorList>
            <consortium name="The Broad Institute Genome Sequencing Platform"/>
            <person name="Birren B."/>
            <person name="Lander E."/>
            <person name="Galagan J."/>
            <person name="Cuomo C."/>
            <person name="Devon K."/>
            <person name="Jaffe D."/>
            <person name="Butler J."/>
            <person name="Alvarez P."/>
            <person name="Gnerre S."/>
            <person name="Grabherr M."/>
            <person name="Kleber M."/>
            <person name="Mauceli E."/>
            <person name="Brockman W."/>
            <person name="Young S."/>
            <person name="LaButti K."/>
            <person name="Sykes S."/>
            <person name="DeCaprio D."/>
            <person name="Crawford M."/>
            <person name="Koehrsen M."/>
            <person name="Engels R."/>
            <person name="Montgomery P."/>
            <person name="Pearson M."/>
            <person name="Howarth C."/>
            <person name="Larson L."/>
            <person name="White J."/>
            <person name="O'Leary S."/>
            <person name="Kodira C."/>
            <person name="Zeng Q."/>
            <person name="Yandava C."/>
            <person name="Alvarado L."/>
            <person name="Longcore J."/>
            <person name="James T."/>
        </authorList>
    </citation>
    <scope>NUCLEOTIDE SEQUENCE [LARGE SCALE GENOMIC DNA]</scope>
    <source>
        <strain evidence="3 4">JEL423</strain>
    </source>
</reference>
<feature type="region of interest" description="Disordered" evidence="1">
    <location>
        <begin position="26"/>
        <end position="51"/>
    </location>
</feature>
<feature type="signal peptide" evidence="2">
    <location>
        <begin position="1"/>
        <end position="21"/>
    </location>
</feature>
<accession>A0A177WI98</accession>
<name>A0A177WI98_BATDL</name>
<reference evidence="3 4" key="2">
    <citation type="submission" date="2016-05" db="EMBL/GenBank/DDBJ databases">
        <title>Lineage-specific infection strategies underlie the spectrum of fungal disease in amphibians.</title>
        <authorList>
            <person name="Cuomo C.A."/>
            <person name="Farrer R.A."/>
            <person name="James T."/>
            <person name="Longcore J."/>
            <person name="Birren B."/>
        </authorList>
    </citation>
    <scope>NUCLEOTIDE SEQUENCE [LARGE SCALE GENOMIC DNA]</scope>
    <source>
        <strain evidence="3 4">JEL423</strain>
    </source>
</reference>
<feature type="non-terminal residue" evidence="3">
    <location>
        <position position="1"/>
    </location>
</feature>
<protein>
    <submittedName>
        <fullName evidence="3">Uncharacterized protein</fullName>
    </submittedName>
</protein>
<dbReference type="VEuPathDB" id="FungiDB:BDEG_23645"/>
<dbReference type="Proteomes" id="UP000077115">
    <property type="component" value="Unassembled WGS sequence"/>
</dbReference>
<dbReference type="EMBL" id="DS022303">
    <property type="protein sequence ID" value="OAJ39838.1"/>
    <property type="molecule type" value="Genomic_DNA"/>
</dbReference>
<feature type="chain" id="PRO_5008077598" evidence="2">
    <location>
        <begin position="22"/>
        <end position="104"/>
    </location>
</feature>
<dbReference type="AlphaFoldDB" id="A0A177WI98"/>
<organism evidence="3 4">
    <name type="scientific">Batrachochytrium dendrobatidis (strain JEL423)</name>
    <dbReference type="NCBI Taxonomy" id="403673"/>
    <lineage>
        <taxon>Eukaryota</taxon>
        <taxon>Fungi</taxon>
        <taxon>Fungi incertae sedis</taxon>
        <taxon>Chytridiomycota</taxon>
        <taxon>Chytridiomycota incertae sedis</taxon>
        <taxon>Chytridiomycetes</taxon>
        <taxon>Rhizophydiales</taxon>
        <taxon>Rhizophydiales incertae sedis</taxon>
        <taxon>Batrachochytrium</taxon>
    </lineage>
</organism>
<keyword evidence="2" id="KW-0732">Signal</keyword>
<sequence>MLTSARTLGLVALLLCGTTLSNPVPQVSNGISNATPSPSNQAASSSVTSIGDDSYCNENDDKCVDVDSEFANRVKYVIVKKMMPSKSGDPNEVEEAVDVFEITR</sequence>
<proteinExistence type="predicted"/>
<evidence type="ECO:0000313" key="3">
    <source>
        <dbReference type="EMBL" id="OAJ39838.1"/>
    </source>
</evidence>
<gene>
    <name evidence="3" type="ORF">BDEG_23645</name>
</gene>
<evidence type="ECO:0000256" key="1">
    <source>
        <dbReference type="SAM" id="MobiDB-lite"/>
    </source>
</evidence>